<evidence type="ECO:0000313" key="2">
    <source>
        <dbReference type="EMBL" id="QGR00273.1"/>
    </source>
</evidence>
<feature type="domain" description="Peptidase C39-like" evidence="1">
    <location>
        <begin position="153"/>
        <end position="318"/>
    </location>
</feature>
<dbReference type="CDD" id="cd02549">
    <property type="entry name" value="Peptidase_C39A"/>
    <property type="match status" value="1"/>
</dbReference>
<keyword evidence="3" id="KW-1185">Reference proteome</keyword>
<gene>
    <name evidence="2" type="ORF">EHS13_27700</name>
</gene>
<dbReference type="KEGG" id="ppsc:EHS13_27700"/>
<dbReference type="InterPro" id="IPR039563">
    <property type="entry name" value="Peptidase_C39_single_dom"/>
</dbReference>
<evidence type="ECO:0000313" key="3">
    <source>
        <dbReference type="Proteomes" id="UP000426246"/>
    </source>
</evidence>
<sequence>MRSNKTYVPLRAIAEALNQNVTYTNGFITINGGGIKVNEDNIPIKFAKLKQGLPFTVYKDQIFVEGFVQLDNAIKHAERLHHASIVGEDGALAWDNYLPYRVYQNEKFLIDLKSYAESVVYAKQYVNSSVYFSLKNQKVWNNQEPQQTAIYIEAPHVLQLPELARGCEVTALTMLLQHAGVIVDKMQLAKEIKKDPTEYKEKDGRIYFGDPNVGFVGDMETFNKPGFGVYHGPIAELAESYLPDRIIDLTGAEFQDILYFINRGVPVWIITNMKFEALKPEDYQLWITPGGEMTITRKEHSVLIVGYDDKFIYINDPNGITEKVEKKPFIEAWDQMGKQAITYVENKETV</sequence>
<name>A0A6B8RWM0_9BACL</name>
<dbReference type="PANTHER" id="PTHR37806:SF1">
    <property type="entry name" value="PEPTIDASE C39-LIKE DOMAIN-CONTAINING PROTEIN"/>
    <property type="match status" value="1"/>
</dbReference>
<organism evidence="2 3">
    <name type="scientific">Paenibacillus psychroresistens</name>
    <dbReference type="NCBI Taxonomy" id="1778678"/>
    <lineage>
        <taxon>Bacteria</taxon>
        <taxon>Bacillati</taxon>
        <taxon>Bacillota</taxon>
        <taxon>Bacilli</taxon>
        <taxon>Bacillales</taxon>
        <taxon>Paenibacillaceae</taxon>
        <taxon>Paenibacillus</taxon>
    </lineage>
</organism>
<dbReference type="Proteomes" id="UP000426246">
    <property type="component" value="Chromosome"/>
</dbReference>
<dbReference type="Gene3D" id="3.90.70.10">
    <property type="entry name" value="Cysteine proteinases"/>
    <property type="match status" value="1"/>
</dbReference>
<protein>
    <submittedName>
        <fullName evidence="2">Copper amine oxidase</fullName>
    </submittedName>
</protein>
<dbReference type="PANTHER" id="PTHR37806">
    <property type="entry name" value="LMO0724 PROTEIN"/>
    <property type="match status" value="1"/>
</dbReference>
<dbReference type="AlphaFoldDB" id="A0A6B8RWM0"/>
<proteinExistence type="predicted"/>
<evidence type="ECO:0000259" key="1">
    <source>
        <dbReference type="Pfam" id="PF13529"/>
    </source>
</evidence>
<dbReference type="OrthoDB" id="1164310at2"/>
<reference evidence="3" key="1">
    <citation type="submission" date="2018-11" db="EMBL/GenBank/DDBJ databases">
        <title>Complete genome sequence of Paenibacillus sp. ML311-T8.</title>
        <authorList>
            <person name="Nam Y.-D."/>
            <person name="Kang J."/>
            <person name="Chung W.-H."/>
            <person name="Park Y.S."/>
        </authorList>
    </citation>
    <scope>NUCLEOTIDE SEQUENCE [LARGE SCALE GENOMIC DNA]</scope>
    <source>
        <strain evidence="3">ML311-T8</strain>
    </source>
</reference>
<dbReference type="EMBL" id="CP034235">
    <property type="protein sequence ID" value="QGR00273.1"/>
    <property type="molecule type" value="Genomic_DNA"/>
</dbReference>
<accession>A0A6B8RWM0</accession>
<dbReference type="InterPro" id="IPR039564">
    <property type="entry name" value="Peptidase_C39-like"/>
</dbReference>
<dbReference type="Pfam" id="PF13529">
    <property type="entry name" value="Peptidase_C39_2"/>
    <property type="match status" value="1"/>
</dbReference>